<dbReference type="Proteomes" id="UP000717996">
    <property type="component" value="Unassembled WGS sequence"/>
</dbReference>
<proteinExistence type="predicted"/>
<gene>
    <name evidence="1" type="ORF">G6F51_013380</name>
</gene>
<accession>A0A9P7C1K8</accession>
<evidence type="ECO:0000313" key="2">
    <source>
        <dbReference type="Proteomes" id="UP000717996"/>
    </source>
</evidence>
<evidence type="ECO:0000313" key="1">
    <source>
        <dbReference type="EMBL" id="KAG1531802.1"/>
    </source>
</evidence>
<protein>
    <submittedName>
        <fullName evidence="1">Uncharacterized protein</fullName>
    </submittedName>
</protein>
<comment type="caution">
    <text evidence="1">The sequence shown here is derived from an EMBL/GenBank/DDBJ whole genome shotgun (WGS) entry which is preliminary data.</text>
</comment>
<reference evidence="1" key="1">
    <citation type="journal article" date="2020" name="Microb. Genom.">
        <title>Genetic diversity of clinical and environmental Mucorales isolates obtained from an investigation of mucormycosis cases among solid organ transplant recipients.</title>
        <authorList>
            <person name="Nguyen M.H."/>
            <person name="Kaul D."/>
            <person name="Muto C."/>
            <person name="Cheng S.J."/>
            <person name="Richter R.A."/>
            <person name="Bruno V.M."/>
            <person name="Liu G."/>
            <person name="Beyhan S."/>
            <person name="Sundermann A.J."/>
            <person name="Mounaud S."/>
            <person name="Pasculle A.W."/>
            <person name="Nierman W.C."/>
            <person name="Driscoll E."/>
            <person name="Cumbie R."/>
            <person name="Clancy C.J."/>
            <person name="Dupont C.L."/>
        </authorList>
    </citation>
    <scope>NUCLEOTIDE SEQUENCE</scope>
    <source>
        <strain evidence="1">GL16</strain>
    </source>
</reference>
<organism evidence="1 2">
    <name type="scientific">Rhizopus oryzae</name>
    <name type="common">Mucormycosis agent</name>
    <name type="synonym">Rhizopus arrhizus var. delemar</name>
    <dbReference type="NCBI Taxonomy" id="64495"/>
    <lineage>
        <taxon>Eukaryota</taxon>
        <taxon>Fungi</taxon>
        <taxon>Fungi incertae sedis</taxon>
        <taxon>Mucoromycota</taxon>
        <taxon>Mucoromycotina</taxon>
        <taxon>Mucoromycetes</taxon>
        <taxon>Mucorales</taxon>
        <taxon>Mucorineae</taxon>
        <taxon>Rhizopodaceae</taxon>
        <taxon>Rhizopus</taxon>
    </lineage>
</organism>
<dbReference type="EMBL" id="JAANIT010005196">
    <property type="protein sequence ID" value="KAG1531802.1"/>
    <property type="molecule type" value="Genomic_DNA"/>
</dbReference>
<name>A0A9P7C1K8_RHIOR</name>
<dbReference type="AlphaFoldDB" id="A0A9P7C1K8"/>
<sequence>MSEEEDMYNAEKIAKAKEVLLEQDPNRNSSFTEKEIMSVLCSESINYFEAQVPSYRSPACKEFFALLDNQIANEKAKKQRSGTSNFQSVQRIKKNMLCLFPALSKPEILLKKLSFGLLVMR</sequence>